<sequence length="184" mass="21765">MSRAFLRHGSTLNSRRAVNPLVRLVERERCWRPLTTTGIGVELSQTVPSPVWFSKIRLTTGVRLSHMFPMWVITPPCGRLRLSGASKRPRVRWRLRWYGRDLKWAAHLVRMNEDRFCKKTFLVKCMENRPRGRPPLRWIDYVGKDLIILKVKNWRTLSKSRSAWRKLLEKAKAHPGLSRNSRRI</sequence>
<reference evidence="1" key="1">
    <citation type="submission" date="2020-08" db="EMBL/GenBank/DDBJ databases">
        <title>Multicomponent nature underlies the extraordinary mechanical properties of spider dragline silk.</title>
        <authorList>
            <person name="Kono N."/>
            <person name="Nakamura H."/>
            <person name="Mori M."/>
            <person name="Yoshida Y."/>
            <person name="Ohtoshi R."/>
            <person name="Malay A.D."/>
            <person name="Moran D.A.P."/>
            <person name="Tomita M."/>
            <person name="Numata K."/>
            <person name="Arakawa K."/>
        </authorList>
    </citation>
    <scope>NUCLEOTIDE SEQUENCE</scope>
</reference>
<comment type="caution">
    <text evidence="1">The sequence shown here is derived from an EMBL/GenBank/DDBJ whole genome shotgun (WGS) entry which is preliminary data.</text>
</comment>
<gene>
    <name evidence="1" type="ORF">TNCV_3119991</name>
</gene>
<evidence type="ECO:0000313" key="1">
    <source>
        <dbReference type="EMBL" id="GFY30839.1"/>
    </source>
</evidence>
<keyword evidence="2" id="KW-1185">Reference proteome</keyword>
<protein>
    <submittedName>
        <fullName evidence="1">Uncharacterized protein</fullName>
    </submittedName>
</protein>
<name>A0A8X6WAG4_TRICX</name>
<dbReference type="AlphaFoldDB" id="A0A8X6WAG4"/>
<evidence type="ECO:0000313" key="2">
    <source>
        <dbReference type="Proteomes" id="UP000887159"/>
    </source>
</evidence>
<accession>A0A8X6WAG4</accession>
<dbReference type="Proteomes" id="UP000887159">
    <property type="component" value="Unassembled WGS sequence"/>
</dbReference>
<proteinExistence type="predicted"/>
<organism evidence="1 2">
    <name type="scientific">Trichonephila clavipes</name>
    <name type="common">Golden silk orbweaver</name>
    <name type="synonym">Nephila clavipes</name>
    <dbReference type="NCBI Taxonomy" id="2585209"/>
    <lineage>
        <taxon>Eukaryota</taxon>
        <taxon>Metazoa</taxon>
        <taxon>Ecdysozoa</taxon>
        <taxon>Arthropoda</taxon>
        <taxon>Chelicerata</taxon>
        <taxon>Arachnida</taxon>
        <taxon>Araneae</taxon>
        <taxon>Araneomorphae</taxon>
        <taxon>Entelegynae</taxon>
        <taxon>Araneoidea</taxon>
        <taxon>Nephilidae</taxon>
        <taxon>Trichonephila</taxon>
    </lineage>
</organism>
<dbReference type="EMBL" id="BMAU01021394">
    <property type="protein sequence ID" value="GFY30839.1"/>
    <property type="molecule type" value="Genomic_DNA"/>
</dbReference>